<name>A0A0C2MPG5_9RICK</name>
<dbReference type="Proteomes" id="UP000031952">
    <property type="component" value="Unassembled WGS sequence"/>
</dbReference>
<gene>
    <name evidence="1" type="ORF">SB78_01595</name>
</gene>
<dbReference type="EMBL" id="JWSW01000008">
    <property type="protein sequence ID" value="KIJ89081.1"/>
    <property type="molecule type" value="Genomic_DNA"/>
</dbReference>
<reference evidence="1 2" key="1">
    <citation type="submission" date="2014-12" db="EMBL/GenBank/DDBJ databases">
        <title>Whole genome sequence of Candidatus Rickettsia asemboensis strain NMRCii isolated from cat fleas in west Kenya.</title>
        <authorList>
            <person name="Jima D."/>
            <person name="Luce-Fedrow A."/>
            <person name="Yang Y."/>
            <person name="Maina A.N."/>
            <person name="Snesrud E.C."/>
            <person name="Jarman R.G."/>
            <person name="Richards A.L."/>
            <person name="Hang J."/>
        </authorList>
    </citation>
    <scope>NUCLEOTIDE SEQUENCE [LARGE SCALE GENOMIC DNA]</scope>
    <source>
        <strain evidence="1 2">NMRCii</strain>
    </source>
</reference>
<comment type="caution">
    <text evidence="1">The sequence shown here is derived from an EMBL/GenBank/DDBJ whole genome shotgun (WGS) entry which is preliminary data.</text>
</comment>
<dbReference type="RefSeq" id="WP_041078072.1">
    <property type="nucleotide sequence ID" value="NZ_JWSW01000008.1"/>
</dbReference>
<keyword evidence="2" id="KW-1185">Reference proteome</keyword>
<feature type="non-terminal residue" evidence="1">
    <location>
        <position position="67"/>
    </location>
</feature>
<proteinExistence type="predicted"/>
<protein>
    <submittedName>
        <fullName evidence="1">Uncharacterized protein</fullName>
    </submittedName>
</protein>
<evidence type="ECO:0000313" key="1">
    <source>
        <dbReference type="EMBL" id="KIJ89081.1"/>
    </source>
</evidence>
<organism evidence="1 2">
    <name type="scientific">Rickettsia asembonensis</name>
    <dbReference type="NCBI Taxonomy" id="1068590"/>
    <lineage>
        <taxon>Bacteria</taxon>
        <taxon>Pseudomonadati</taxon>
        <taxon>Pseudomonadota</taxon>
        <taxon>Alphaproteobacteria</taxon>
        <taxon>Rickettsiales</taxon>
        <taxon>Rickettsiaceae</taxon>
        <taxon>Rickettsieae</taxon>
        <taxon>Rickettsia</taxon>
        <taxon>spotted fever group</taxon>
    </lineage>
</organism>
<evidence type="ECO:0000313" key="2">
    <source>
        <dbReference type="Proteomes" id="UP000031952"/>
    </source>
</evidence>
<sequence>MINKEDFDYVFKILELQTNILNLKLQQVKLGYYRRNTTLKILDYNLLLLISQHSHNKSLSKVANDKR</sequence>
<dbReference type="AlphaFoldDB" id="A0A0C2MPG5"/>
<accession>A0A0C2MPG5</accession>